<dbReference type="Proteomes" id="UP000752012">
    <property type="component" value="Unassembled WGS sequence"/>
</dbReference>
<dbReference type="GO" id="GO:0019843">
    <property type="term" value="F:rRNA binding"/>
    <property type="evidence" value="ECO:0007669"/>
    <property type="project" value="UniProtKB-KW"/>
</dbReference>
<evidence type="ECO:0000313" key="14">
    <source>
        <dbReference type="EMBL" id="NJP39015.1"/>
    </source>
</evidence>
<accession>A0A969PT42</accession>
<evidence type="ECO:0000256" key="2">
    <source>
        <dbReference type="ARBA" id="ARBA00022517"/>
    </source>
</evidence>
<proteinExistence type="inferred from homology"/>
<evidence type="ECO:0000313" key="15">
    <source>
        <dbReference type="Proteomes" id="UP000752012"/>
    </source>
</evidence>
<evidence type="ECO:0000256" key="3">
    <source>
        <dbReference type="ARBA" id="ARBA00022552"/>
    </source>
</evidence>
<keyword evidence="5" id="KW-0479">Metal-binding</keyword>
<dbReference type="GO" id="GO:0046872">
    <property type="term" value="F:metal ion binding"/>
    <property type="evidence" value="ECO:0007669"/>
    <property type="project" value="UniProtKB-KW"/>
</dbReference>
<keyword evidence="2 11" id="KW-0690">Ribosome biogenesis</keyword>
<dbReference type="Pfam" id="PF01751">
    <property type="entry name" value="Toprim"/>
    <property type="match status" value="1"/>
</dbReference>
<evidence type="ECO:0000256" key="9">
    <source>
        <dbReference type="ARBA" id="ARBA00022842"/>
    </source>
</evidence>
<dbReference type="PANTHER" id="PTHR39156">
    <property type="entry name" value="RIBONUCLEASE M5"/>
    <property type="match status" value="1"/>
</dbReference>
<keyword evidence="4 11" id="KW-0540">Nuclease</keyword>
<evidence type="ECO:0000256" key="4">
    <source>
        <dbReference type="ARBA" id="ARBA00022722"/>
    </source>
</evidence>
<dbReference type="PANTHER" id="PTHR39156:SF1">
    <property type="entry name" value="RIBONUCLEASE M5"/>
    <property type="match status" value="1"/>
</dbReference>
<evidence type="ECO:0000256" key="7">
    <source>
        <dbReference type="ARBA" id="ARBA00022759"/>
    </source>
</evidence>
<dbReference type="FunFam" id="3.40.1360.10:FF:000006">
    <property type="entry name" value="Ribonuclease M5"/>
    <property type="match status" value="1"/>
</dbReference>
<evidence type="ECO:0000256" key="8">
    <source>
        <dbReference type="ARBA" id="ARBA00022801"/>
    </source>
</evidence>
<sequence length="186" mass="21068">MQIKEIIVVEGKNDTHRLKRFLDCTTIETGGTGLTSETMARIREAQKRRGIIIFTDPDYPGQKIRHMIDKAVPGCRHAFLPKAEAVDHAKRKVGIEHASEEALLEALREVRTAIPEEVREETPGWLELHEAGLLAGPGAKEKRRRLGEALHIGYANGKQLLKRLEQFQISRREFYEAAAKLEDDQP</sequence>
<dbReference type="CDD" id="cd01027">
    <property type="entry name" value="TOPRIM_RNase_M5_like"/>
    <property type="match status" value="1"/>
</dbReference>
<evidence type="ECO:0000259" key="13">
    <source>
        <dbReference type="PROSITE" id="PS50880"/>
    </source>
</evidence>
<dbReference type="InterPro" id="IPR004466">
    <property type="entry name" value="RNase_M5"/>
</dbReference>
<comment type="function">
    <text evidence="11">Required for correct processing of both the 5' and 3' ends of 5S rRNA precursor. Cleaves both sides of a double-stranded region yielding mature 5S rRNA in one step.</text>
</comment>
<gene>
    <name evidence="11 14" type="primary">rnmV</name>
    <name evidence="14" type="ORF">HCN83_15710</name>
</gene>
<reference evidence="14 15" key="1">
    <citation type="submission" date="2020-03" db="EMBL/GenBank/DDBJ databases">
        <title>Assessment of the enzymatic potential of alkaline-tolerant lipase obtained from Bacillus luteus H11 (technogenic soil) for the bioremediation of saline soils contaminated with petroleum substances.</title>
        <authorList>
            <person name="Kalwasinska A."/>
        </authorList>
    </citation>
    <scope>NUCLEOTIDE SEQUENCE [LARGE SCALE GENOMIC DNA]</scope>
    <source>
        <strain evidence="14 15">H11</strain>
    </source>
</reference>
<keyword evidence="3 11" id="KW-0698">rRNA processing</keyword>
<dbReference type="InterPro" id="IPR006171">
    <property type="entry name" value="TOPRIM_dom"/>
</dbReference>
<organism evidence="14 15">
    <name type="scientific">Alkalicoccus luteus</name>
    <dbReference type="NCBI Taxonomy" id="1237094"/>
    <lineage>
        <taxon>Bacteria</taxon>
        <taxon>Bacillati</taxon>
        <taxon>Bacillota</taxon>
        <taxon>Bacilli</taxon>
        <taxon>Bacillales</taxon>
        <taxon>Bacillaceae</taxon>
        <taxon>Alkalicoccus</taxon>
    </lineage>
</organism>
<dbReference type="InterPro" id="IPR034141">
    <property type="entry name" value="TOPRIM_RNase_M5-like"/>
</dbReference>
<dbReference type="HAMAP" id="MF_01469">
    <property type="entry name" value="RNase_M5"/>
    <property type="match status" value="1"/>
</dbReference>
<evidence type="ECO:0000256" key="11">
    <source>
        <dbReference type="HAMAP-Rule" id="MF_01469"/>
    </source>
</evidence>
<keyword evidence="7 11" id="KW-0255">Endonuclease</keyword>
<dbReference type="Pfam" id="PF13331">
    <property type="entry name" value="DUF4093"/>
    <property type="match status" value="1"/>
</dbReference>
<evidence type="ECO:0000256" key="10">
    <source>
        <dbReference type="ARBA" id="ARBA00022884"/>
    </source>
</evidence>
<dbReference type="AlphaFoldDB" id="A0A969PT42"/>
<keyword evidence="15" id="KW-1185">Reference proteome</keyword>
<dbReference type="GO" id="GO:0006364">
    <property type="term" value="P:rRNA processing"/>
    <property type="evidence" value="ECO:0007669"/>
    <property type="project" value="UniProtKB-UniRule"/>
</dbReference>
<evidence type="ECO:0000256" key="12">
    <source>
        <dbReference type="NCBIfam" id="TIGR00334"/>
    </source>
</evidence>
<evidence type="ECO:0000256" key="6">
    <source>
        <dbReference type="ARBA" id="ARBA00022730"/>
    </source>
</evidence>
<keyword evidence="8 11" id="KW-0378">Hydrolase</keyword>
<comment type="caution">
    <text evidence="14">The sequence shown here is derived from an EMBL/GenBank/DDBJ whole genome shotgun (WGS) entry which is preliminary data.</text>
</comment>
<evidence type="ECO:0000256" key="5">
    <source>
        <dbReference type="ARBA" id="ARBA00022723"/>
    </source>
</evidence>
<feature type="domain" description="Toprim" evidence="13">
    <location>
        <begin position="4"/>
        <end position="94"/>
    </location>
</feature>
<comment type="catalytic activity">
    <reaction evidence="11">
        <text>Endonucleolytic cleavage of RNA, removing 21 and 42 nucleotides, respectively, from the 5'- and 3'-termini of a 5S-rRNA precursor.</text>
        <dbReference type="EC" id="3.1.26.8"/>
    </reaction>
</comment>
<dbReference type="PROSITE" id="PS50880">
    <property type="entry name" value="TOPRIM"/>
    <property type="match status" value="1"/>
</dbReference>
<dbReference type="NCBIfam" id="TIGR00334">
    <property type="entry name" value="5S_RNA_mat_M5"/>
    <property type="match status" value="1"/>
</dbReference>
<dbReference type="SMART" id="SM00493">
    <property type="entry name" value="TOPRIM"/>
    <property type="match status" value="1"/>
</dbReference>
<dbReference type="Gene3D" id="3.40.1360.10">
    <property type="match status" value="1"/>
</dbReference>
<dbReference type="EMBL" id="JAATHJ010000036">
    <property type="protein sequence ID" value="NJP39015.1"/>
    <property type="molecule type" value="Genomic_DNA"/>
</dbReference>
<keyword evidence="9" id="KW-0460">Magnesium</keyword>
<comment type="subcellular location">
    <subcellularLocation>
        <location evidence="11">Cytoplasm</location>
    </subcellularLocation>
</comment>
<comment type="similarity">
    <text evidence="11">Belongs to the ribonuclease M5 family.</text>
</comment>
<keyword evidence="10 11" id="KW-0694">RNA-binding</keyword>
<keyword evidence="6 11" id="KW-0699">rRNA-binding</keyword>
<name>A0A969PT42_9BACI</name>
<dbReference type="SUPFAM" id="SSF110455">
    <property type="entry name" value="Toprim domain"/>
    <property type="match status" value="1"/>
</dbReference>
<keyword evidence="1 11" id="KW-0963">Cytoplasm</keyword>
<dbReference type="GO" id="GO:0043822">
    <property type="term" value="F:ribonuclease M5 activity"/>
    <property type="evidence" value="ECO:0007669"/>
    <property type="project" value="UniProtKB-UniRule"/>
</dbReference>
<protein>
    <recommendedName>
        <fullName evidence="11 12">Ribonuclease M5</fullName>
        <ecNumber evidence="11 12">3.1.26.8</ecNumber>
    </recommendedName>
    <alternativeName>
        <fullName evidence="11">RNase M5</fullName>
    </alternativeName>
    <alternativeName>
        <fullName evidence="11">Ribosomal RNA terminal maturase M5</fullName>
    </alternativeName>
</protein>
<evidence type="ECO:0000256" key="1">
    <source>
        <dbReference type="ARBA" id="ARBA00022490"/>
    </source>
</evidence>
<dbReference type="GO" id="GO:0005737">
    <property type="term" value="C:cytoplasm"/>
    <property type="evidence" value="ECO:0007669"/>
    <property type="project" value="UniProtKB-SubCell"/>
</dbReference>
<dbReference type="EC" id="3.1.26.8" evidence="11 12"/>
<dbReference type="InterPro" id="IPR025156">
    <property type="entry name" value="RNase_M5_C"/>
</dbReference>